<dbReference type="AlphaFoldDB" id="A0A1J5SIG3"/>
<keyword evidence="5" id="KW-0966">Cell projection</keyword>
<organism evidence="5">
    <name type="scientific">mine drainage metagenome</name>
    <dbReference type="NCBI Taxonomy" id="410659"/>
    <lineage>
        <taxon>unclassified sequences</taxon>
        <taxon>metagenomes</taxon>
        <taxon>ecological metagenomes</taxon>
    </lineage>
</organism>
<gene>
    <name evidence="5" type="ORF">GALL_179320</name>
</gene>
<feature type="domain" description="PilZ" evidence="3">
    <location>
        <begin position="191"/>
        <end position="303"/>
    </location>
</feature>
<evidence type="ECO:0000256" key="2">
    <source>
        <dbReference type="ARBA" id="ARBA00023143"/>
    </source>
</evidence>
<proteinExistence type="predicted"/>
<dbReference type="InterPro" id="IPR009875">
    <property type="entry name" value="PilZ_domain"/>
</dbReference>
<dbReference type="EMBL" id="MLJW01000100">
    <property type="protein sequence ID" value="OIQ99917.1"/>
    <property type="molecule type" value="Genomic_DNA"/>
</dbReference>
<dbReference type="Pfam" id="PF12945">
    <property type="entry name" value="PilZNR"/>
    <property type="match status" value="1"/>
</dbReference>
<dbReference type="InterPro" id="IPR009926">
    <property type="entry name" value="T3SS_YcgR_PilZN"/>
</dbReference>
<dbReference type="Gene3D" id="2.30.110.10">
    <property type="entry name" value="Electron Transport, Fmn-binding Protein, Chain A"/>
    <property type="match status" value="1"/>
</dbReference>
<evidence type="ECO:0000259" key="3">
    <source>
        <dbReference type="Pfam" id="PF07238"/>
    </source>
</evidence>
<sequence length="313" mass="34910">MSLILVNSNEIVVGEPIPWSLYDQNRNLLLSEGDQVRDDAHRDALLGSGACHELLLEMPADFESVDDSLFADDAPSAGQLEVKATDRTFTFDDMKLKAEDRLQLEPPAQLTRERFTVKVIGFLRGASLLVSMPITANGLRLQLMEKEKLVMRSFSGQNAFGFACTIERICKIPYEYMHLSFPDNIQGIMIRKAPRVKTRIIAAVQDTKTGAEKQISALISDISANGVSLEARQMLGDKGDVLNLAFRVQLHNIDAYLSLKGVIRAVFTVDPADHSKTALIRHGIEFKDMQVNDSVILQSLIYQQMIENPHKLV</sequence>
<reference evidence="5" key="1">
    <citation type="submission" date="2016-10" db="EMBL/GenBank/DDBJ databases">
        <title>Sequence of Gallionella enrichment culture.</title>
        <authorList>
            <person name="Poehlein A."/>
            <person name="Muehling M."/>
            <person name="Daniel R."/>
        </authorList>
    </citation>
    <scope>NUCLEOTIDE SEQUENCE</scope>
</reference>
<name>A0A1J5SIG3_9ZZZZ</name>
<keyword evidence="2" id="KW-0975">Bacterial flagellum</keyword>
<keyword evidence="5" id="KW-0282">Flagellum</keyword>
<feature type="domain" description="Type III secretion system flagellar brake protein YcgR PilZN" evidence="4">
    <location>
        <begin position="99"/>
        <end position="182"/>
    </location>
</feature>
<evidence type="ECO:0000259" key="4">
    <source>
        <dbReference type="Pfam" id="PF12945"/>
    </source>
</evidence>
<evidence type="ECO:0000313" key="5">
    <source>
        <dbReference type="EMBL" id="OIQ99917.1"/>
    </source>
</evidence>
<dbReference type="Gene3D" id="2.40.10.220">
    <property type="entry name" value="predicted glycosyltransferase like domains"/>
    <property type="match status" value="1"/>
</dbReference>
<protein>
    <submittedName>
        <fullName evidence="5">Flagellar protein YcgR</fullName>
    </submittedName>
</protein>
<dbReference type="GO" id="GO:0035438">
    <property type="term" value="F:cyclic-di-GMP binding"/>
    <property type="evidence" value="ECO:0007669"/>
    <property type="project" value="InterPro"/>
</dbReference>
<dbReference type="Pfam" id="PF07238">
    <property type="entry name" value="PilZ"/>
    <property type="match status" value="1"/>
</dbReference>
<comment type="caution">
    <text evidence="5">The sequence shown here is derived from an EMBL/GenBank/DDBJ whole genome shotgun (WGS) entry which is preliminary data.</text>
</comment>
<dbReference type="SUPFAM" id="SSF141371">
    <property type="entry name" value="PilZ domain-like"/>
    <property type="match status" value="1"/>
</dbReference>
<accession>A0A1J5SIG3</accession>
<keyword evidence="5" id="KW-0969">Cilium</keyword>
<evidence type="ECO:0000256" key="1">
    <source>
        <dbReference type="ARBA" id="ARBA00022741"/>
    </source>
</evidence>
<keyword evidence="1" id="KW-0547">Nucleotide-binding</keyword>
<dbReference type="InterPro" id="IPR012349">
    <property type="entry name" value="Split_barrel_FMN-bd"/>
</dbReference>